<dbReference type="EMBL" id="QMFB01000003">
    <property type="protein sequence ID" value="RAV21730.1"/>
    <property type="molecule type" value="Genomic_DNA"/>
</dbReference>
<keyword evidence="4" id="KW-1185">Reference proteome</keyword>
<comment type="caution">
    <text evidence="3">The sequence shown here is derived from an EMBL/GenBank/DDBJ whole genome shotgun (WGS) entry which is preliminary data.</text>
</comment>
<keyword evidence="2" id="KW-0812">Transmembrane</keyword>
<keyword evidence="2" id="KW-0472">Membrane</keyword>
<feature type="coiled-coil region" evidence="1">
    <location>
        <begin position="189"/>
        <end position="247"/>
    </location>
</feature>
<protein>
    <submittedName>
        <fullName evidence="3">Uncharacterized protein</fullName>
    </submittedName>
</protein>
<dbReference type="OrthoDB" id="2380672at2"/>
<dbReference type="AlphaFoldDB" id="A0A329MQE7"/>
<gene>
    <name evidence="3" type="ORF">DQG23_06605</name>
</gene>
<organism evidence="3 4">
    <name type="scientific">Paenibacillus contaminans</name>
    <dbReference type="NCBI Taxonomy" id="450362"/>
    <lineage>
        <taxon>Bacteria</taxon>
        <taxon>Bacillati</taxon>
        <taxon>Bacillota</taxon>
        <taxon>Bacilli</taxon>
        <taxon>Bacillales</taxon>
        <taxon>Paenibacillaceae</taxon>
        <taxon>Paenibacillus</taxon>
    </lineage>
</organism>
<evidence type="ECO:0000313" key="4">
    <source>
        <dbReference type="Proteomes" id="UP000250369"/>
    </source>
</evidence>
<evidence type="ECO:0000256" key="2">
    <source>
        <dbReference type="SAM" id="Phobius"/>
    </source>
</evidence>
<dbReference type="Proteomes" id="UP000250369">
    <property type="component" value="Unassembled WGS sequence"/>
</dbReference>
<dbReference type="RefSeq" id="WP_146762255.1">
    <property type="nucleotide sequence ID" value="NZ_QMFB01000003.1"/>
</dbReference>
<sequence>MNEQLHEIVSLVRSRLWRQRVVRLLGYGLAGGLVLACLWAAVCLFVPVAFYRSLAFVWAAAGLLASLAYGLYARPTVRDAARVMDGGGLEERIGTALSFAEEKSPVATLQREDALQFGRHYLQEMPSRIRFGLDRRAVWAGGGAALALIVLLMLPNAMDEIVDKKREERKWIGEQTELAETMLESVRKQEGLGAVSKSMEEALEELERKLAASKTADAALSELAETIERLQQLAEKQQKEVVKSEQFAGAMQNMGALSELGKAMLEQREGGLDGAIDAMRQQLAGMDGEQLQELAAQLGKLAESAAAADPASAAKLRDALSKAAGELGAGALSAEARQQLAEALAAAMQAQRQSAALAGAAQQASAALVQAGLPMAQQLAASGAAPPPAWASG</sequence>
<feature type="transmembrane region" description="Helical" evidence="2">
    <location>
        <begin position="21"/>
        <end position="48"/>
    </location>
</feature>
<evidence type="ECO:0000313" key="3">
    <source>
        <dbReference type="EMBL" id="RAV21730.1"/>
    </source>
</evidence>
<reference evidence="3 4" key="1">
    <citation type="journal article" date="2009" name="Int. J. Syst. Evol. Microbiol.">
        <title>Paenibacillus contaminans sp. nov., isolated from a contaminated laboratory plate.</title>
        <authorList>
            <person name="Chou J.H."/>
            <person name="Lee J.H."/>
            <person name="Lin M.C."/>
            <person name="Chang P.S."/>
            <person name="Arun A.B."/>
            <person name="Young C.C."/>
            <person name="Chen W.M."/>
        </authorList>
    </citation>
    <scope>NUCLEOTIDE SEQUENCE [LARGE SCALE GENOMIC DNA]</scope>
    <source>
        <strain evidence="3 4">CKOBP-6</strain>
    </source>
</reference>
<accession>A0A329MQE7</accession>
<feature type="transmembrane region" description="Helical" evidence="2">
    <location>
        <begin position="137"/>
        <end position="158"/>
    </location>
</feature>
<evidence type="ECO:0000256" key="1">
    <source>
        <dbReference type="SAM" id="Coils"/>
    </source>
</evidence>
<proteinExistence type="predicted"/>
<keyword evidence="2" id="KW-1133">Transmembrane helix</keyword>
<feature type="non-terminal residue" evidence="3">
    <location>
        <position position="393"/>
    </location>
</feature>
<keyword evidence="1" id="KW-0175">Coiled coil</keyword>
<name>A0A329MQE7_9BACL</name>
<feature type="transmembrane region" description="Helical" evidence="2">
    <location>
        <begin position="54"/>
        <end position="72"/>
    </location>
</feature>